<accession>A0ABN1F612</accession>
<dbReference type="Proteomes" id="UP001499951">
    <property type="component" value="Unassembled WGS sequence"/>
</dbReference>
<evidence type="ECO:0000313" key="2">
    <source>
        <dbReference type="EMBL" id="GAA0582665.1"/>
    </source>
</evidence>
<evidence type="ECO:0000313" key="3">
    <source>
        <dbReference type="Proteomes" id="UP001499951"/>
    </source>
</evidence>
<feature type="transmembrane region" description="Helical" evidence="1">
    <location>
        <begin position="51"/>
        <end position="72"/>
    </location>
</feature>
<keyword evidence="1" id="KW-0472">Membrane</keyword>
<keyword evidence="3" id="KW-1185">Reference proteome</keyword>
<name>A0ABN1F612_9PROT</name>
<proteinExistence type="predicted"/>
<evidence type="ECO:0000256" key="1">
    <source>
        <dbReference type="SAM" id="Phobius"/>
    </source>
</evidence>
<feature type="transmembrane region" description="Helical" evidence="1">
    <location>
        <begin position="12"/>
        <end position="31"/>
    </location>
</feature>
<keyword evidence="1" id="KW-0812">Transmembrane</keyword>
<reference evidence="2 3" key="1">
    <citation type="journal article" date="2019" name="Int. J. Syst. Evol. Microbiol.">
        <title>The Global Catalogue of Microorganisms (GCM) 10K type strain sequencing project: providing services to taxonomists for standard genome sequencing and annotation.</title>
        <authorList>
            <consortium name="The Broad Institute Genomics Platform"/>
            <consortium name="The Broad Institute Genome Sequencing Center for Infectious Disease"/>
            <person name="Wu L."/>
            <person name="Ma J."/>
        </authorList>
    </citation>
    <scope>NUCLEOTIDE SEQUENCE [LARGE SCALE GENOMIC DNA]</scope>
    <source>
        <strain evidence="2 3">JCM 15089</strain>
    </source>
</reference>
<gene>
    <name evidence="2" type="ORF">GCM10008942_34500</name>
</gene>
<feature type="transmembrane region" description="Helical" evidence="1">
    <location>
        <begin position="84"/>
        <end position="103"/>
    </location>
</feature>
<keyword evidence="1" id="KW-1133">Transmembrane helix</keyword>
<dbReference type="EMBL" id="BAAADD010000009">
    <property type="protein sequence ID" value="GAA0582665.1"/>
    <property type="molecule type" value="Genomic_DNA"/>
</dbReference>
<sequence length="104" mass="11335">MKQKRPETEWLVYGLACLGVILWGSMLRLLASSPGWLGLSPAGPFQEVTPTATLLSVIPIPMLIVSLAAPFVLLRGLPKLASHFAFWSVVTWITFVFGPAMLLV</sequence>
<organism evidence="2 3">
    <name type="scientific">Rhizomicrobium electricum</name>
    <dbReference type="NCBI Taxonomy" id="480070"/>
    <lineage>
        <taxon>Bacteria</taxon>
        <taxon>Pseudomonadati</taxon>
        <taxon>Pseudomonadota</taxon>
        <taxon>Alphaproteobacteria</taxon>
        <taxon>Micropepsales</taxon>
        <taxon>Micropepsaceae</taxon>
        <taxon>Rhizomicrobium</taxon>
    </lineage>
</organism>
<protein>
    <submittedName>
        <fullName evidence="2">Uncharacterized protein</fullName>
    </submittedName>
</protein>
<comment type="caution">
    <text evidence="2">The sequence shown here is derived from an EMBL/GenBank/DDBJ whole genome shotgun (WGS) entry which is preliminary data.</text>
</comment>